<accession>A0A2W5HAD0</accession>
<comment type="caution">
    <text evidence="1">The sequence shown here is derived from an EMBL/GenBank/DDBJ whole genome shotgun (WGS) entry which is preliminary data.</text>
</comment>
<protein>
    <submittedName>
        <fullName evidence="1">Uncharacterized protein</fullName>
    </submittedName>
</protein>
<dbReference type="Proteomes" id="UP000249645">
    <property type="component" value="Unassembled WGS sequence"/>
</dbReference>
<organism evidence="1 2">
    <name type="scientific">Pseudopedobacter saltans</name>
    <dbReference type="NCBI Taxonomy" id="151895"/>
    <lineage>
        <taxon>Bacteria</taxon>
        <taxon>Pseudomonadati</taxon>
        <taxon>Bacteroidota</taxon>
        <taxon>Sphingobacteriia</taxon>
        <taxon>Sphingobacteriales</taxon>
        <taxon>Sphingobacteriaceae</taxon>
        <taxon>Pseudopedobacter</taxon>
    </lineage>
</organism>
<evidence type="ECO:0000313" key="1">
    <source>
        <dbReference type="EMBL" id="PZP52442.1"/>
    </source>
</evidence>
<dbReference type="AlphaFoldDB" id="A0A2W5HAD0"/>
<dbReference type="EMBL" id="QFOI01000004">
    <property type="protein sequence ID" value="PZP52442.1"/>
    <property type="molecule type" value="Genomic_DNA"/>
</dbReference>
<name>A0A2W5HAD0_9SPHI</name>
<evidence type="ECO:0000313" key="2">
    <source>
        <dbReference type="Proteomes" id="UP000249645"/>
    </source>
</evidence>
<proteinExistence type="predicted"/>
<gene>
    <name evidence="1" type="ORF">DI598_00635</name>
</gene>
<sequence length="325" mass="37855">MTKRLAEIVESLKRINGLLAFNTYYSHMTKAEHIEEFKRLFNKKYPTFIPVEIGNYGTVLEWTWPYDDNLGKDGNAYYSKMHNSVFEKVSELLSKAGLEEHVLNVSSILQIHICRKILAEISEYDNKKNKSFEKELYCLYQAIQNDVLDIKIAANRKDDIVFLKNKNLIEIIKILLKDVLFELTTTKVIAQDYSGTDQNFEDNSIQMSVYQSAALNILVYIQLYTKFKYNVTKDKAFQKHFTNKQYKIVGELILAAGIVSDTYIESDIPKIARNWILRALEKGGHAYLFDPEQQEQELKKILADPIFSDEELRKMLEDITSNRLF</sequence>
<reference evidence="1 2" key="1">
    <citation type="submission" date="2017-11" db="EMBL/GenBank/DDBJ databases">
        <title>Infants hospitalized years apart are colonized by the same room-sourced microbial strains.</title>
        <authorList>
            <person name="Brooks B."/>
            <person name="Olm M.R."/>
            <person name="Firek B.A."/>
            <person name="Baker R."/>
            <person name="Thomas B.C."/>
            <person name="Morowitz M.J."/>
            <person name="Banfield J.F."/>
        </authorList>
    </citation>
    <scope>NUCLEOTIDE SEQUENCE [LARGE SCALE GENOMIC DNA]</scope>
    <source>
        <strain evidence="1">S2_009_000_R2_76</strain>
    </source>
</reference>